<dbReference type="Gene3D" id="3.40.30.10">
    <property type="entry name" value="Glutaredoxin"/>
    <property type="match status" value="1"/>
</dbReference>
<evidence type="ECO:0008006" key="9">
    <source>
        <dbReference type="Google" id="ProtNLM"/>
    </source>
</evidence>
<name>A0A1C7N693_9FUNG</name>
<dbReference type="Pfam" id="PF07955">
    <property type="entry name" value="DUF1687"/>
    <property type="match status" value="1"/>
</dbReference>
<protein>
    <recommendedName>
        <fullName evidence="9">Arsenate reductase</fullName>
    </recommendedName>
</protein>
<evidence type="ECO:0000313" key="7">
    <source>
        <dbReference type="EMBL" id="OBZ84538.1"/>
    </source>
</evidence>
<dbReference type="InParanoid" id="A0A1C7N693"/>
<accession>A0A1C7N693</accession>
<keyword evidence="5" id="KW-0560">Oxidoreductase</keyword>
<evidence type="ECO:0000256" key="1">
    <source>
        <dbReference type="ARBA" id="ARBA00002963"/>
    </source>
</evidence>
<evidence type="ECO:0000256" key="6">
    <source>
        <dbReference type="ARBA" id="ARBA00023128"/>
    </source>
</evidence>
<dbReference type="Proteomes" id="UP000093000">
    <property type="component" value="Unassembled WGS sequence"/>
</dbReference>
<dbReference type="PROSITE" id="PS51353">
    <property type="entry name" value="ARSC"/>
    <property type="match status" value="1"/>
</dbReference>
<evidence type="ECO:0000256" key="3">
    <source>
        <dbReference type="ARBA" id="ARBA00009734"/>
    </source>
</evidence>
<evidence type="ECO:0000256" key="2">
    <source>
        <dbReference type="ARBA" id="ARBA00004173"/>
    </source>
</evidence>
<comment type="similarity">
    <text evidence="3">Belongs to the FMP46 family.</text>
</comment>
<evidence type="ECO:0000313" key="8">
    <source>
        <dbReference type="Proteomes" id="UP000093000"/>
    </source>
</evidence>
<evidence type="ECO:0000256" key="4">
    <source>
        <dbReference type="ARBA" id="ARBA00022946"/>
    </source>
</evidence>
<dbReference type="InterPro" id="IPR006660">
    <property type="entry name" value="Arsenate_reductase-like"/>
</dbReference>
<dbReference type="OrthoDB" id="59229at2759"/>
<dbReference type="AlphaFoldDB" id="A0A1C7N693"/>
<dbReference type="SUPFAM" id="SSF52833">
    <property type="entry name" value="Thioredoxin-like"/>
    <property type="match status" value="1"/>
</dbReference>
<comment type="caution">
    <text evidence="7">The sequence shown here is derived from an EMBL/GenBank/DDBJ whole genome shotgun (WGS) entry which is preliminary data.</text>
</comment>
<dbReference type="GO" id="GO:0005739">
    <property type="term" value="C:mitochondrion"/>
    <property type="evidence" value="ECO:0007669"/>
    <property type="project" value="UniProtKB-SubCell"/>
</dbReference>
<keyword evidence="6" id="KW-0496">Mitochondrion</keyword>
<dbReference type="EMBL" id="LUGH01000499">
    <property type="protein sequence ID" value="OBZ84538.1"/>
    <property type="molecule type" value="Genomic_DNA"/>
</dbReference>
<dbReference type="InterPro" id="IPR036249">
    <property type="entry name" value="Thioredoxin-like_sf"/>
</dbReference>
<organism evidence="7 8">
    <name type="scientific">Choanephora cucurbitarum</name>
    <dbReference type="NCBI Taxonomy" id="101091"/>
    <lineage>
        <taxon>Eukaryota</taxon>
        <taxon>Fungi</taxon>
        <taxon>Fungi incertae sedis</taxon>
        <taxon>Mucoromycota</taxon>
        <taxon>Mucoromycotina</taxon>
        <taxon>Mucoromycetes</taxon>
        <taxon>Mucorales</taxon>
        <taxon>Mucorineae</taxon>
        <taxon>Choanephoraceae</taxon>
        <taxon>Choanephoroideae</taxon>
        <taxon>Choanephora</taxon>
    </lineage>
</organism>
<evidence type="ECO:0000256" key="5">
    <source>
        <dbReference type="ARBA" id="ARBA00023002"/>
    </source>
</evidence>
<dbReference type="PANTHER" id="PTHR28071">
    <property type="entry name" value="REDOX PROTEIN FMP46, MITOCHONDRIAL-RELATED"/>
    <property type="match status" value="1"/>
</dbReference>
<dbReference type="PANTHER" id="PTHR28071:SF1">
    <property type="entry name" value="REDOX PROTEIN FMP46, MITOCHONDRIAL-RELATED"/>
    <property type="match status" value="1"/>
</dbReference>
<sequence>MSFRPPRSLPILTLFHNYQSEKSKAALALLQSKQKNARGDDVYRIDIIGQNEAPTDTQLNQVASFLGSPNAWKDMVQEQEVESVQDALHVIQANPGLLRRPIVVDWEKGKAAMGSRTIEQLIQERSL</sequence>
<gene>
    <name evidence="7" type="ORF">A0J61_07410</name>
</gene>
<comment type="function">
    <text evidence="1">Putative mitochondrial redox protein which could be involved in the reduction of small toxic molecules.</text>
</comment>
<dbReference type="InterPro" id="IPR012882">
    <property type="entry name" value="Fmp46"/>
</dbReference>
<reference evidence="7 8" key="1">
    <citation type="submission" date="2016-03" db="EMBL/GenBank/DDBJ databases">
        <title>Choanephora cucurbitarum.</title>
        <authorList>
            <person name="Min B."/>
            <person name="Park H."/>
            <person name="Park J.-H."/>
            <person name="Shin H.-D."/>
            <person name="Choi I.-G."/>
        </authorList>
    </citation>
    <scope>NUCLEOTIDE SEQUENCE [LARGE SCALE GENOMIC DNA]</scope>
    <source>
        <strain evidence="7 8">KUS-F28377</strain>
    </source>
</reference>
<keyword evidence="8" id="KW-1185">Reference proteome</keyword>
<comment type="subcellular location">
    <subcellularLocation>
        <location evidence="2">Mitochondrion</location>
    </subcellularLocation>
</comment>
<keyword evidence="4" id="KW-0809">Transit peptide</keyword>
<dbReference type="GO" id="GO:0016491">
    <property type="term" value="F:oxidoreductase activity"/>
    <property type="evidence" value="ECO:0007669"/>
    <property type="project" value="UniProtKB-KW"/>
</dbReference>
<proteinExistence type="inferred from homology"/>